<dbReference type="WBParaSite" id="PSU_v2.g2127.t1">
    <property type="protein sequence ID" value="PSU_v2.g2127.t1"/>
    <property type="gene ID" value="PSU_v2.g2127"/>
</dbReference>
<evidence type="ECO:0000313" key="2">
    <source>
        <dbReference type="WBParaSite" id="PSU_v2.g2127.t1"/>
    </source>
</evidence>
<sequence length="182" mass="20636">MDFNFLNNFVVRKGFLLPSFDALSDALCEAAGKAEVKKQRAKEERLKIVPKRKRIQFTDENGQKAYADICDPEIITAITVMLENKTSQILNAAANDYCRWNAYVSPRISTNQKLCLVRDSSGYITLKQYMSSTNYSTYRCRHGQSSSCSQCAQLFLNDDIIVPVIPTNSNFYVDGQCIIEFV</sequence>
<proteinExistence type="predicted"/>
<keyword evidence="1" id="KW-1185">Reference proteome</keyword>
<organism evidence="1 2">
    <name type="scientific">Panagrolaimus superbus</name>
    <dbReference type="NCBI Taxonomy" id="310955"/>
    <lineage>
        <taxon>Eukaryota</taxon>
        <taxon>Metazoa</taxon>
        <taxon>Ecdysozoa</taxon>
        <taxon>Nematoda</taxon>
        <taxon>Chromadorea</taxon>
        <taxon>Rhabditida</taxon>
        <taxon>Tylenchina</taxon>
        <taxon>Panagrolaimomorpha</taxon>
        <taxon>Panagrolaimoidea</taxon>
        <taxon>Panagrolaimidae</taxon>
        <taxon>Panagrolaimus</taxon>
    </lineage>
</organism>
<protein>
    <submittedName>
        <fullName evidence="2">Uncharacterized protein</fullName>
    </submittedName>
</protein>
<name>A0A914YLR3_9BILA</name>
<dbReference type="AlphaFoldDB" id="A0A914YLR3"/>
<accession>A0A914YLR3</accession>
<evidence type="ECO:0000313" key="1">
    <source>
        <dbReference type="Proteomes" id="UP000887577"/>
    </source>
</evidence>
<dbReference type="Proteomes" id="UP000887577">
    <property type="component" value="Unplaced"/>
</dbReference>
<reference evidence="2" key="1">
    <citation type="submission" date="2022-11" db="UniProtKB">
        <authorList>
            <consortium name="WormBaseParasite"/>
        </authorList>
    </citation>
    <scope>IDENTIFICATION</scope>
</reference>